<dbReference type="PANTHER" id="PTHR10003">
    <property type="entry name" value="SUPEROXIDE DISMUTASE CU-ZN -RELATED"/>
    <property type="match status" value="1"/>
</dbReference>
<dbReference type="InterPro" id="IPR006121">
    <property type="entry name" value="HMA_dom"/>
</dbReference>
<feature type="region of interest" description="Disordered" evidence="9">
    <location>
        <begin position="319"/>
        <end position="338"/>
    </location>
</feature>
<accession>A0A6P7KNS2</accession>
<dbReference type="PROSITE" id="PS50846">
    <property type="entry name" value="HMA_2"/>
    <property type="match status" value="1"/>
</dbReference>
<dbReference type="InParanoid" id="A0A6P7KNS2"/>
<dbReference type="AlphaFoldDB" id="A0A6P7KNS2"/>
<name>A0A6P7KNS2_BETSP</name>
<dbReference type="GO" id="GO:0005507">
    <property type="term" value="F:copper ion binding"/>
    <property type="evidence" value="ECO:0007669"/>
    <property type="project" value="InterPro"/>
</dbReference>
<proteinExistence type="inferred from homology"/>
<evidence type="ECO:0000256" key="8">
    <source>
        <dbReference type="ARBA" id="ARBA00032899"/>
    </source>
</evidence>
<feature type="compositionally biased region" description="Polar residues" evidence="9">
    <location>
        <begin position="1"/>
        <end position="12"/>
    </location>
</feature>
<keyword evidence="3" id="KW-0479">Metal-binding</keyword>
<dbReference type="FunFam" id="2.60.40.200:FF:000004">
    <property type="entry name" value="Copper chaperone for superoxide dismutase"/>
    <property type="match status" value="1"/>
</dbReference>
<protein>
    <recommendedName>
        <fullName evidence="8">Superoxide dismutase copper chaperone</fullName>
    </recommendedName>
</protein>
<dbReference type="InterPro" id="IPR024134">
    <property type="entry name" value="SOD_Cu/Zn_/chaperone"/>
</dbReference>
<evidence type="ECO:0000313" key="12">
    <source>
        <dbReference type="RefSeq" id="XP_028984208.2"/>
    </source>
</evidence>
<evidence type="ECO:0000259" key="10">
    <source>
        <dbReference type="PROSITE" id="PS50846"/>
    </source>
</evidence>
<dbReference type="GeneID" id="114842654"/>
<dbReference type="PROSITE" id="PS00332">
    <property type="entry name" value="SOD_CU_ZN_2"/>
    <property type="match status" value="1"/>
</dbReference>
<keyword evidence="11" id="KW-1185">Reference proteome</keyword>
<dbReference type="InterPro" id="IPR001424">
    <property type="entry name" value="SOD_Cu_Zn_dom"/>
</dbReference>
<dbReference type="Gene3D" id="2.60.40.200">
    <property type="entry name" value="Superoxide dismutase, copper/zinc binding domain"/>
    <property type="match status" value="1"/>
</dbReference>
<evidence type="ECO:0000256" key="1">
    <source>
        <dbReference type="ARBA" id="ARBA00001947"/>
    </source>
</evidence>
<reference evidence="12" key="1">
    <citation type="submission" date="2025-08" db="UniProtKB">
        <authorList>
            <consortium name="RefSeq"/>
        </authorList>
    </citation>
    <scope>IDENTIFICATION</scope>
</reference>
<dbReference type="RefSeq" id="XP_028984208.2">
    <property type="nucleotide sequence ID" value="XM_029128375.3"/>
</dbReference>
<dbReference type="KEGG" id="bspl:114842654"/>
<dbReference type="Gene3D" id="3.30.70.100">
    <property type="match status" value="1"/>
</dbReference>
<dbReference type="CDD" id="cd00305">
    <property type="entry name" value="Cu-Zn_Superoxide_Dismutase"/>
    <property type="match status" value="1"/>
</dbReference>
<organism evidence="11 12">
    <name type="scientific">Betta splendens</name>
    <name type="common">Siamese fighting fish</name>
    <dbReference type="NCBI Taxonomy" id="158456"/>
    <lineage>
        <taxon>Eukaryota</taxon>
        <taxon>Metazoa</taxon>
        <taxon>Chordata</taxon>
        <taxon>Craniata</taxon>
        <taxon>Vertebrata</taxon>
        <taxon>Euteleostomi</taxon>
        <taxon>Actinopterygii</taxon>
        <taxon>Neopterygii</taxon>
        <taxon>Teleostei</taxon>
        <taxon>Neoteleostei</taxon>
        <taxon>Acanthomorphata</taxon>
        <taxon>Anabantaria</taxon>
        <taxon>Anabantiformes</taxon>
        <taxon>Anabantoidei</taxon>
        <taxon>Osphronemidae</taxon>
        <taxon>Betta</taxon>
    </lineage>
</organism>
<sequence>MTNRQWENSCGTPTPGGGNVRSVVTVTSPRWRLLAAATVPWFASVSEKVGSFLFKTLFFAQAVTCGHGMESQRPTKLEFTVQMTWESCADRVRAALDGKPGVKSVSVDVGKEQVLVESALASAEVQALIESTGRRAVLKGIGGSERDLGAAVAMMAGVGPIQGVVRFLQLSEERCLIDGTIDGLQPGPHGLHVHALGDLTRDCSSCGEHYNPHGRQHGSPEDSERHVGDLGNVVAGPDGRATFRLEDSQLKVWDVIGRSLVVDAQEDDLGRGGHPLSKHTGNSGERLACGIIARSAGLFENPKRICACDGITLWEERDRPIAGPGRSKANAETPAAHL</sequence>
<keyword evidence="5" id="KW-0186">Copper</keyword>
<dbReference type="InterPro" id="IPR036163">
    <property type="entry name" value="HMA_dom_sf"/>
</dbReference>
<evidence type="ECO:0000256" key="9">
    <source>
        <dbReference type="SAM" id="MobiDB-lite"/>
    </source>
</evidence>
<keyword evidence="6" id="KW-1015">Disulfide bond</keyword>
<evidence type="ECO:0000256" key="6">
    <source>
        <dbReference type="ARBA" id="ARBA00023157"/>
    </source>
</evidence>
<dbReference type="InterPro" id="IPR018152">
    <property type="entry name" value="SOD_Cu/Zn_BS"/>
</dbReference>
<dbReference type="CDD" id="cd00371">
    <property type="entry name" value="HMA"/>
    <property type="match status" value="1"/>
</dbReference>
<evidence type="ECO:0000256" key="2">
    <source>
        <dbReference type="ARBA" id="ARBA00001973"/>
    </source>
</evidence>
<dbReference type="Proteomes" id="UP000515150">
    <property type="component" value="Chromosome 2"/>
</dbReference>
<comment type="cofactor">
    <cofactor evidence="1">
        <name>Zn(2+)</name>
        <dbReference type="ChEBI" id="CHEBI:29105"/>
    </cofactor>
</comment>
<evidence type="ECO:0000256" key="5">
    <source>
        <dbReference type="ARBA" id="ARBA00023008"/>
    </source>
</evidence>
<dbReference type="SUPFAM" id="SSF55008">
    <property type="entry name" value="HMA, heavy metal-associated domain"/>
    <property type="match status" value="1"/>
</dbReference>
<dbReference type="GO" id="GO:0006801">
    <property type="term" value="P:superoxide metabolic process"/>
    <property type="evidence" value="ECO:0007669"/>
    <property type="project" value="InterPro"/>
</dbReference>
<dbReference type="OrthoDB" id="666972at2759"/>
<dbReference type="Pfam" id="PF00080">
    <property type="entry name" value="Sod_Cu"/>
    <property type="match status" value="1"/>
</dbReference>
<evidence type="ECO:0000256" key="3">
    <source>
        <dbReference type="ARBA" id="ARBA00022723"/>
    </source>
</evidence>
<gene>
    <name evidence="12" type="primary">LOC114842654</name>
</gene>
<evidence type="ECO:0000256" key="7">
    <source>
        <dbReference type="ARBA" id="ARBA00025798"/>
    </source>
</evidence>
<dbReference type="PRINTS" id="PR00068">
    <property type="entry name" value="CUZNDISMTASE"/>
</dbReference>
<keyword evidence="4" id="KW-0862">Zinc</keyword>
<evidence type="ECO:0000313" key="11">
    <source>
        <dbReference type="Proteomes" id="UP000515150"/>
    </source>
</evidence>
<evidence type="ECO:0000256" key="4">
    <source>
        <dbReference type="ARBA" id="ARBA00022833"/>
    </source>
</evidence>
<comment type="similarity">
    <text evidence="7">In the C-terminal section; belongs to the Cu-Zn superoxide dismutase family.</text>
</comment>
<feature type="region of interest" description="Disordered" evidence="9">
    <location>
        <begin position="1"/>
        <end position="20"/>
    </location>
</feature>
<dbReference type="Pfam" id="PF00403">
    <property type="entry name" value="HMA"/>
    <property type="match status" value="1"/>
</dbReference>
<comment type="cofactor">
    <cofactor evidence="2">
        <name>Cu(2+)</name>
        <dbReference type="ChEBI" id="CHEBI:29036"/>
    </cofactor>
</comment>
<feature type="domain" description="HMA" evidence="10">
    <location>
        <begin position="74"/>
        <end position="137"/>
    </location>
</feature>
<dbReference type="InterPro" id="IPR036423">
    <property type="entry name" value="SOD-like_Cu/Zn_dom_sf"/>
</dbReference>
<dbReference type="SUPFAM" id="SSF49329">
    <property type="entry name" value="Cu,Zn superoxide dismutase-like"/>
    <property type="match status" value="1"/>
</dbReference>